<evidence type="ECO:0000256" key="1">
    <source>
        <dbReference type="SAM" id="Phobius"/>
    </source>
</evidence>
<proteinExistence type="predicted"/>
<evidence type="ECO:0000313" key="3">
    <source>
        <dbReference type="Proteomes" id="UP001295420"/>
    </source>
</evidence>
<protein>
    <submittedName>
        <fullName evidence="2">Uncharacterized protein</fullName>
    </submittedName>
</protein>
<accession>A0AAU9PY35</accession>
<keyword evidence="1" id="KW-0812">Transmembrane</keyword>
<gene>
    <name evidence="2" type="ORF">THF1D04_10430</name>
</gene>
<dbReference type="Proteomes" id="UP001295420">
    <property type="component" value="Unassembled WGS sequence"/>
</dbReference>
<comment type="caution">
    <text evidence="2">The sequence shown here is derived from an EMBL/GenBank/DDBJ whole genome shotgun (WGS) entry which is preliminary data.</text>
</comment>
<keyword evidence="1" id="KW-1133">Transmembrane helix</keyword>
<organism evidence="2 3">
    <name type="scientific">Vibrio owensii</name>
    <dbReference type="NCBI Taxonomy" id="696485"/>
    <lineage>
        <taxon>Bacteria</taxon>
        <taxon>Pseudomonadati</taxon>
        <taxon>Pseudomonadota</taxon>
        <taxon>Gammaproteobacteria</taxon>
        <taxon>Vibrionales</taxon>
        <taxon>Vibrionaceae</taxon>
        <taxon>Vibrio</taxon>
    </lineage>
</organism>
<keyword evidence="1" id="KW-0472">Membrane</keyword>
<dbReference type="EMBL" id="CAKMTQ010000001">
    <property type="protein sequence ID" value="CAH1520820.1"/>
    <property type="molecule type" value="Genomic_DNA"/>
</dbReference>
<dbReference type="InterPro" id="IPR001917">
    <property type="entry name" value="Aminotrans_II_pyridoxalP_BS"/>
</dbReference>
<name>A0AAU9PY35_9VIBR</name>
<sequence>MLSVSSTINSLVSRFSFLVSRFSFLVHIPTLTKSVALMAGFVILPPLIKSWIRSICVTELLGIKAFNLFYF</sequence>
<dbReference type="PROSITE" id="PS00599">
    <property type="entry name" value="AA_TRANSFER_CLASS_2"/>
    <property type="match status" value="1"/>
</dbReference>
<dbReference type="AlphaFoldDB" id="A0AAU9PY35"/>
<reference evidence="2" key="1">
    <citation type="submission" date="2022-01" db="EMBL/GenBank/DDBJ databases">
        <authorList>
            <person name="Lagorce A."/>
        </authorList>
    </citation>
    <scope>NUCLEOTIDE SEQUENCE</scope>
    <source>
        <strain evidence="2">Th15_F1_D04</strain>
    </source>
</reference>
<evidence type="ECO:0000313" key="2">
    <source>
        <dbReference type="EMBL" id="CAH1520820.1"/>
    </source>
</evidence>
<dbReference type="GO" id="GO:0016740">
    <property type="term" value="F:transferase activity"/>
    <property type="evidence" value="ECO:0007669"/>
    <property type="project" value="InterPro"/>
</dbReference>
<feature type="transmembrane region" description="Helical" evidence="1">
    <location>
        <begin position="24"/>
        <end position="44"/>
    </location>
</feature>